<dbReference type="Pfam" id="PF08780">
    <property type="entry name" value="NTase_sub_bind"/>
    <property type="match status" value="1"/>
</dbReference>
<dbReference type="EMBL" id="MSYM01000001">
    <property type="protein sequence ID" value="OLP08657.1"/>
    <property type="molecule type" value="Genomic_DNA"/>
</dbReference>
<dbReference type="NCBIfam" id="TIGR01987">
    <property type="entry name" value="HI0074"/>
    <property type="match status" value="1"/>
</dbReference>
<gene>
    <name evidence="1" type="ORF">BLL52_0265</name>
</gene>
<proteinExistence type="predicted"/>
<protein>
    <submittedName>
        <fullName evidence="1">Putative nucleotidyltransferase substrate binding like protein</fullName>
    </submittedName>
</protein>
<dbReference type="Proteomes" id="UP000185911">
    <property type="component" value="Unassembled WGS sequence"/>
</dbReference>
<keyword evidence="2" id="KW-1185">Reference proteome</keyword>
<dbReference type="STRING" id="81479.RA876_15375"/>
<name>A0A1Q8YL36_9BURK</name>
<comment type="caution">
    <text evidence="1">The sequence shown here is derived from an EMBL/GenBank/DDBJ whole genome shotgun (WGS) entry which is preliminary data.</text>
</comment>
<dbReference type="InterPro" id="IPR010235">
    <property type="entry name" value="HepT"/>
</dbReference>
<dbReference type="AlphaFoldDB" id="A0A1Q8YL36"/>
<accession>A0A1Q8YL36</accession>
<evidence type="ECO:0000313" key="1">
    <source>
        <dbReference type="EMBL" id="OLP08657.1"/>
    </source>
</evidence>
<organism evidence="1 2">
    <name type="scientific">Rhodoferax antarcticus ANT.BR</name>
    <dbReference type="NCBI Taxonomy" id="1111071"/>
    <lineage>
        <taxon>Bacteria</taxon>
        <taxon>Pseudomonadati</taxon>
        <taxon>Pseudomonadota</taxon>
        <taxon>Betaproteobacteria</taxon>
        <taxon>Burkholderiales</taxon>
        <taxon>Comamonadaceae</taxon>
        <taxon>Rhodoferax</taxon>
    </lineage>
</organism>
<dbReference type="Gene3D" id="1.20.120.330">
    <property type="entry name" value="Nucleotidyltransferases domain 2"/>
    <property type="match status" value="1"/>
</dbReference>
<evidence type="ECO:0000313" key="2">
    <source>
        <dbReference type="Proteomes" id="UP000185911"/>
    </source>
</evidence>
<dbReference type="RefSeq" id="WP_075584899.1">
    <property type="nucleotide sequence ID" value="NZ_MSYM01000001.1"/>
</dbReference>
<dbReference type="GO" id="GO:0016740">
    <property type="term" value="F:transferase activity"/>
    <property type="evidence" value="ECO:0007669"/>
    <property type="project" value="UniProtKB-KW"/>
</dbReference>
<reference evidence="1 2" key="1">
    <citation type="submission" date="2017-01" db="EMBL/GenBank/DDBJ databases">
        <title>Genome sequence of Rhodoferax antarcticus ANT.BR, a psychrophilic purple nonsulfur bacterium from an Antarctic microbial mat.</title>
        <authorList>
            <person name="Baker J."/>
            <person name="Riester C."/>
            <person name="Skinner B."/>
            <person name="Newell A."/>
            <person name="Swingley W."/>
            <person name="Madigan M."/>
            <person name="Jung D."/>
            <person name="Asao M."/>
            <person name="Chen M."/>
            <person name="Loughlin P."/>
            <person name="Pan H."/>
            <person name="Lin S."/>
            <person name="Li N."/>
            <person name="Shaw J."/>
            <person name="Prado M."/>
            <person name="Sherman C."/>
            <person name="Li X."/>
            <person name="Tang J."/>
            <person name="Blankenship R."/>
            <person name="Zhao T."/>
            <person name="Touchman J."/>
            <person name="Sattley M."/>
        </authorList>
    </citation>
    <scope>NUCLEOTIDE SEQUENCE [LARGE SCALE GENOMIC DNA]</scope>
    <source>
        <strain evidence="1 2">ANT.BR</strain>
    </source>
</reference>
<dbReference type="SUPFAM" id="SSF81593">
    <property type="entry name" value="Nucleotidyltransferase substrate binding subunit/domain"/>
    <property type="match status" value="1"/>
</dbReference>
<keyword evidence="1" id="KW-0808">Transferase</keyword>
<sequence>MTSDLLRESELPVRDGVIQCFEIAMDVARQLTVRVLKEVFGRDEAPARKDTFREAAKLGLVADAEAWIGHVNARNRTSHTYDSEIAMPVFAHVPSFVPDAHDLLARLKPHAA</sequence>